<keyword evidence="1" id="KW-0227">DNA damage</keyword>
<sequence>MLHQASGIAALLLDGGRTAHSRFALPINVFEDSMCSFSIVSKHLKDICRNDDGNVFGGKVVLFGGDFRSFIPIGCNSVHNAEIKDFDNWILDIGDGKLGGRNDGEAVVEFHAYLRF</sequence>
<comment type="catalytic activity">
    <reaction evidence="1">
        <text>ATP + H2O = ADP + phosphate + H(+)</text>
        <dbReference type="Rhea" id="RHEA:13065"/>
        <dbReference type="ChEBI" id="CHEBI:15377"/>
        <dbReference type="ChEBI" id="CHEBI:15378"/>
        <dbReference type="ChEBI" id="CHEBI:30616"/>
        <dbReference type="ChEBI" id="CHEBI:43474"/>
        <dbReference type="ChEBI" id="CHEBI:456216"/>
        <dbReference type="EC" id="5.6.2.3"/>
    </reaction>
</comment>
<comment type="caution">
    <text evidence="3">The sequence shown here is derived from an EMBL/GenBank/DDBJ whole genome shotgun (WGS) entry which is preliminary data.</text>
</comment>
<dbReference type="InterPro" id="IPR010285">
    <property type="entry name" value="DNA_helicase_pif1-like_DEAD"/>
</dbReference>
<keyword evidence="1" id="KW-0347">Helicase</keyword>
<evidence type="ECO:0000256" key="1">
    <source>
        <dbReference type="RuleBase" id="RU363044"/>
    </source>
</evidence>
<accession>A0ABQ5GSB3</accession>
<keyword evidence="1" id="KW-0378">Hydrolase</keyword>
<dbReference type="EMBL" id="BQNB010018795">
    <property type="protein sequence ID" value="GJT78369.1"/>
    <property type="molecule type" value="Genomic_DNA"/>
</dbReference>
<gene>
    <name evidence="3" type="ORF">Tco_1045094</name>
</gene>
<dbReference type="Proteomes" id="UP001151760">
    <property type="component" value="Unassembled WGS sequence"/>
</dbReference>
<name>A0ABQ5GSB3_9ASTR</name>
<evidence type="ECO:0000259" key="2">
    <source>
        <dbReference type="Pfam" id="PF05970"/>
    </source>
</evidence>
<dbReference type="EC" id="5.6.2.3" evidence="1"/>
<dbReference type="PANTHER" id="PTHR10492:SF93">
    <property type="entry name" value="ATP-DEPENDENT DNA HELICASE"/>
    <property type="match status" value="1"/>
</dbReference>
<reference evidence="3" key="2">
    <citation type="submission" date="2022-01" db="EMBL/GenBank/DDBJ databases">
        <authorList>
            <person name="Yamashiro T."/>
            <person name="Shiraishi A."/>
            <person name="Satake H."/>
            <person name="Nakayama K."/>
        </authorList>
    </citation>
    <scope>NUCLEOTIDE SEQUENCE</scope>
</reference>
<feature type="domain" description="DNA helicase Pif1-like DEAD-box helicase" evidence="2">
    <location>
        <begin position="5"/>
        <end position="39"/>
    </location>
</feature>
<keyword evidence="1" id="KW-0067">ATP-binding</keyword>
<keyword evidence="1" id="KW-0547">Nucleotide-binding</keyword>
<evidence type="ECO:0000313" key="4">
    <source>
        <dbReference type="Proteomes" id="UP001151760"/>
    </source>
</evidence>
<protein>
    <recommendedName>
        <fullName evidence="1">ATP-dependent DNA helicase</fullName>
        <ecNumber evidence="1">5.6.2.3</ecNumber>
    </recommendedName>
</protein>
<dbReference type="Pfam" id="PF05970">
    <property type="entry name" value="PIF1"/>
    <property type="match status" value="1"/>
</dbReference>
<proteinExistence type="inferred from homology"/>
<reference evidence="3" key="1">
    <citation type="journal article" date="2022" name="Int. J. Mol. Sci.">
        <title>Draft Genome of Tanacetum Coccineum: Genomic Comparison of Closely Related Tanacetum-Family Plants.</title>
        <authorList>
            <person name="Yamashiro T."/>
            <person name="Shiraishi A."/>
            <person name="Nakayama K."/>
            <person name="Satake H."/>
        </authorList>
    </citation>
    <scope>NUCLEOTIDE SEQUENCE</scope>
</reference>
<dbReference type="PANTHER" id="PTHR10492">
    <property type="match status" value="1"/>
</dbReference>
<keyword evidence="1" id="KW-0234">DNA repair</keyword>
<comment type="similarity">
    <text evidence="1">Belongs to the helicase family.</text>
</comment>
<comment type="cofactor">
    <cofactor evidence="1">
        <name>Mg(2+)</name>
        <dbReference type="ChEBI" id="CHEBI:18420"/>
    </cofactor>
</comment>
<keyword evidence="1" id="KW-0233">DNA recombination</keyword>
<organism evidence="3 4">
    <name type="scientific">Tanacetum coccineum</name>
    <dbReference type="NCBI Taxonomy" id="301880"/>
    <lineage>
        <taxon>Eukaryota</taxon>
        <taxon>Viridiplantae</taxon>
        <taxon>Streptophyta</taxon>
        <taxon>Embryophyta</taxon>
        <taxon>Tracheophyta</taxon>
        <taxon>Spermatophyta</taxon>
        <taxon>Magnoliopsida</taxon>
        <taxon>eudicotyledons</taxon>
        <taxon>Gunneridae</taxon>
        <taxon>Pentapetalae</taxon>
        <taxon>asterids</taxon>
        <taxon>campanulids</taxon>
        <taxon>Asterales</taxon>
        <taxon>Asteraceae</taxon>
        <taxon>Asteroideae</taxon>
        <taxon>Anthemideae</taxon>
        <taxon>Anthemidinae</taxon>
        <taxon>Tanacetum</taxon>
    </lineage>
</organism>
<evidence type="ECO:0000313" key="3">
    <source>
        <dbReference type="EMBL" id="GJT78369.1"/>
    </source>
</evidence>
<keyword evidence="4" id="KW-1185">Reference proteome</keyword>